<dbReference type="PANTHER" id="PTHR37816">
    <property type="entry name" value="YALI0E33011P"/>
    <property type="match status" value="1"/>
</dbReference>
<proteinExistence type="predicted"/>
<dbReference type="PANTHER" id="PTHR37816:SF1">
    <property type="entry name" value="TOXIN"/>
    <property type="match status" value="1"/>
</dbReference>
<sequence>MKRINVIGTSGSGKSHFSRRLAQKLDFPCIEMDAVFWLPNWEHLDTEDFLAKLKSLMEQETWVLDGNQSKTNALKWQYVDTIVWLDYGFFHTFKQILIRSFKRSWSKQENWEGTGNIESFRRNFFSSESVILWMLQNYWKTKRKYTKLFAGELSNSVRLVRIKSPKQAELFLANA</sequence>
<dbReference type="GO" id="GO:0016301">
    <property type="term" value="F:kinase activity"/>
    <property type="evidence" value="ECO:0007669"/>
    <property type="project" value="UniProtKB-KW"/>
</dbReference>
<dbReference type="Proteomes" id="UP001595478">
    <property type="component" value="Unassembled WGS sequence"/>
</dbReference>
<dbReference type="SUPFAM" id="SSF52540">
    <property type="entry name" value="P-loop containing nucleoside triphosphate hydrolases"/>
    <property type="match status" value="1"/>
</dbReference>
<name>A0ABV7FWR4_9ALTE</name>
<comment type="caution">
    <text evidence="1">The sequence shown here is derived from an EMBL/GenBank/DDBJ whole genome shotgun (WGS) entry which is preliminary data.</text>
</comment>
<gene>
    <name evidence="1" type="ORF">ACFOHL_15030</name>
</gene>
<dbReference type="EMBL" id="JBHRSW010000040">
    <property type="protein sequence ID" value="MFC3122937.1"/>
    <property type="molecule type" value="Genomic_DNA"/>
</dbReference>
<reference evidence="2" key="1">
    <citation type="journal article" date="2019" name="Int. J. Syst. Evol. Microbiol.">
        <title>The Global Catalogue of Microorganisms (GCM) 10K type strain sequencing project: providing services to taxonomists for standard genome sequencing and annotation.</title>
        <authorList>
            <consortium name="The Broad Institute Genomics Platform"/>
            <consortium name="The Broad Institute Genome Sequencing Center for Infectious Disease"/>
            <person name="Wu L."/>
            <person name="Ma J."/>
        </authorList>
    </citation>
    <scope>NUCLEOTIDE SEQUENCE [LARGE SCALE GENOMIC DNA]</scope>
    <source>
        <strain evidence="2">KCTC 52473</strain>
    </source>
</reference>
<keyword evidence="2" id="KW-1185">Reference proteome</keyword>
<evidence type="ECO:0000313" key="1">
    <source>
        <dbReference type="EMBL" id="MFC3122937.1"/>
    </source>
</evidence>
<keyword evidence="1" id="KW-0418">Kinase</keyword>
<dbReference type="Gene3D" id="3.40.50.300">
    <property type="entry name" value="P-loop containing nucleotide triphosphate hydrolases"/>
    <property type="match status" value="1"/>
</dbReference>
<dbReference type="RefSeq" id="WP_376921064.1">
    <property type="nucleotide sequence ID" value="NZ_JBHRSW010000040.1"/>
</dbReference>
<keyword evidence="1" id="KW-0808">Transferase</keyword>
<evidence type="ECO:0000313" key="2">
    <source>
        <dbReference type="Proteomes" id="UP001595478"/>
    </source>
</evidence>
<dbReference type="InterPro" id="IPR052922">
    <property type="entry name" value="Cytidylate_Kinase-2"/>
</dbReference>
<organism evidence="1 2">
    <name type="scientific">Agaribacter flavus</name>
    <dbReference type="NCBI Taxonomy" id="1902781"/>
    <lineage>
        <taxon>Bacteria</taxon>
        <taxon>Pseudomonadati</taxon>
        <taxon>Pseudomonadota</taxon>
        <taxon>Gammaproteobacteria</taxon>
        <taxon>Alteromonadales</taxon>
        <taxon>Alteromonadaceae</taxon>
        <taxon>Agaribacter</taxon>
    </lineage>
</organism>
<accession>A0ABV7FWR4</accession>
<protein>
    <submittedName>
        <fullName evidence="1">Adenylate kinase</fullName>
    </submittedName>
</protein>
<dbReference type="InterPro" id="IPR027417">
    <property type="entry name" value="P-loop_NTPase"/>
</dbReference>